<dbReference type="Pfam" id="PF04140">
    <property type="entry name" value="ICMT"/>
    <property type="match status" value="1"/>
</dbReference>
<reference evidence="6 7" key="1">
    <citation type="submission" date="2019-09" db="EMBL/GenBank/DDBJ databases">
        <title>Genome sequence and assembly of Taibaiella sp.</title>
        <authorList>
            <person name="Chhetri G."/>
        </authorList>
    </citation>
    <scope>NUCLEOTIDE SEQUENCE [LARGE SCALE GENOMIC DNA]</scope>
    <source>
        <strain evidence="6 7">KVB11</strain>
    </source>
</reference>
<keyword evidence="6" id="KW-0489">Methyltransferase</keyword>
<feature type="transmembrane region" description="Helical" evidence="5">
    <location>
        <begin position="39"/>
        <end position="56"/>
    </location>
</feature>
<gene>
    <name evidence="6" type="ORF">F0919_02165</name>
</gene>
<comment type="caution">
    <text evidence="6">The sequence shown here is derived from an EMBL/GenBank/DDBJ whole genome shotgun (WGS) entry which is preliminary data.</text>
</comment>
<evidence type="ECO:0000256" key="5">
    <source>
        <dbReference type="SAM" id="Phobius"/>
    </source>
</evidence>
<organism evidence="6 7">
    <name type="scientific">Taibaiella lutea</name>
    <dbReference type="NCBI Taxonomy" id="2608001"/>
    <lineage>
        <taxon>Bacteria</taxon>
        <taxon>Pseudomonadati</taxon>
        <taxon>Bacteroidota</taxon>
        <taxon>Chitinophagia</taxon>
        <taxon>Chitinophagales</taxon>
        <taxon>Chitinophagaceae</taxon>
        <taxon>Taibaiella</taxon>
    </lineage>
</organism>
<proteinExistence type="predicted"/>
<protein>
    <submittedName>
        <fullName evidence="6">Isoprenylcysteine carboxylmethyltransferase family protein</fullName>
    </submittedName>
</protein>
<dbReference type="InterPro" id="IPR052527">
    <property type="entry name" value="Metal_cation-efflux_comp"/>
</dbReference>
<dbReference type="PROSITE" id="PS50244">
    <property type="entry name" value="S5A_REDUCTASE"/>
    <property type="match status" value="1"/>
</dbReference>
<keyword evidence="7" id="KW-1185">Reference proteome</keyword>
<evidence type="ECO:0000313" key="7">
    <source>
        <dbReference type="Proteomes" id="UP000323632"/>
    </source>
</evidence>
<dbReference type="GO" id="GO:0016020">
    <property type="term" value="C:membrane"/>
    <property type="evidence" value="ECO:0007669"/>
    <property type="project" value="UniProtKB-SubCell"/>
</dbReference>
<dbReference type="PANTHER" id="PTHR43847">
    <property type="entry name" value="BLL3993 PROTEIN"/>
    <property type="match status" value="1"/>
</dbReference>
<accession>A0A5M6CU16</accession>
<dbReference type="Gene3D" id="1.20.120.1630">
    <property type="match status" value="1"/>
</dbReference>
<evidence type="ECO:0000256" key="4">
    <source>
        <dbReference type="ARBA" id="ARBA00023136"/>
    </source>
</evidence>
<sequence>MNILFTIVCIIWGLSEILLNRLLRSKAEDLQNEDRNSLRMIWMTILISTSFAILITQRSSFPIINNNVIFYIGLAIILSGVILRLLVIRSMGAMFTVDVTIRKEHKLKTDGFFKIVRHPSYFASLLSFIGFGLSLNNWLSLAVVFIMIFMAFSRRIQIEENVLINQFGDAYLDYKKRTKRIIPFIY</sequence>
<evidence type="ECO:0000256" key="1">
    <source>
        <dbReference type="ARBA" id="ARBA00004141"/>
    </source>
</evidence>
<comment type="subcellular location">
    <subcellularLocation>
        <location evidence="1">Membrane</location>
        <topology evidence="1">Multi-pass membrane protein</topology>
    </subcellularLocation>
</comment>
<dbReference type="AlphaFoldDB" id="A0A5M6CU16"/>
<keyword evidence="4 5" id="KW-0472">Membrane</keyword>
<keyword evidence="6" id="KW-0808">Transferase</keyword>
<evidence type="ECO:0000313" key="6">
    <source>
        <dbReference type="EMBL" id="KAA5536495.1"/>
    </source>
</evidence>
<name>A0A5M6CU16_9BACT</name>
<dbReference type="Proteomes" id="UP000323632">
    <property type="component" value="Unassembled WGS sequence"/>
</dbReference>
<feature type="transmembrane region" description="Helical" evidence="5">
    <location>
        <begin position="121"/>
        <end position="152"/>
    </location>
</feature>
<keyword evidence="3 5" id="KW-1133">Transmembrane helix</keyword>
<dbReference type="EMBL" id="VWSH01000001">
    <property type="protein sequence ID" value="KAA5536495.1"/>
    <property type="molecule type" value="Genomic_DNA"/>
</dbReference>
<dbReference type="InterPro" id="IPR007269">
    <property type="entry name" value="ICMT_MeTrfase"/>
</dbReference>
<feature type="transmembrane region" description="Helical" evidence="5">
    <location>
        <begin position="68"/>
        <end position="87"/>
    </location>
</feature>
<dbReference type="PANTHER" id="PTHR43847:SF1">
    <property type="entry name" value="BLL3993 PROTEIN"/>
    <property type="match status" value="1"/>
</dbReference>
<evidence type="ECO:0000256" key="3">
    <source>
        <dbReference type="ARBA" id="ARBA00022989"/>
    </source>
</evidence>
<dbReference type="RefSeq" id="WP_150031072.1">
    <property type="nucleotide sequence ID" value="NZ_VWSH01000001.1"/>
</dbReference>
<dbReference type="GO" id="GO:0004671">
    <property type="term" value="F:protein C-terminal S-isoprenylcysteine carboxyl O-methyltransferase activity"/>
    <property type="evidence" value="ECO:0007669"/>
    <property type="project" value="InterPro"/>
</dbReference>
<evidence type="ECO:0000256" key="2">
    <source>
        <dbReference type="ARBA" id="ARBA00022692"/>
    </source>
</evidence>
<keyword evidence="2 5" id="KW-0812">Transmembrane</keyword>
<dbReference type="GO" id="GO:0032259">
    <property type="term" value="P:methylation"/>
    <property type="evidence" value="ECO:0007669"/>
    <property type="project" value="UniProtKB-KW"/>
</dbReference>